<feature type="compositionally biased region" description="Polar residues" evidence="1">
    <location>
        <begin position="80"/>
        <end position="107"/>
    </location>
</feature>
<evidence type="ECO:0000256" key="1">
    <source>
        <dbReference type="SAM" id="MobiDB-lite"/>
    </source>
</evidence>
<name>A0A3L8S423_CHLGU</name>
<dbReference type="EMBL" id="QUSF01000066">
    <property type="protein sequence ID" value="RLV96880.1"/>
    <property type="molecule type" value="Genomic_DNA"/>
</dbReference>
<accession>A0A3L8S423</accession>
<protein>
    <submittedName>
        <fullName evidence="2">Uncharacterized protein</fullName>
    </submittedName>
</protein>
<dbReference type="Proteomes" id="UP000276834">
    <property type="component" value="Unassembled WGS sequence"/>
</dbReference>
<dbReference type="AlphaFoldDB" id="A0A3L8S423"/>
<feature type="compositionally biased region" description="Basic and acidic residues" evidence="1">
    <location>
        <begin position="49"/>
        <end position="59"/>
    </location>
</feature>
<feature type="region of interest" description="Disordered" evidence="1">
    <location>
        <begin position="49"/>
        <end position="68"/>
    </location>
</feature>
<evidence type="ECO:0000313" key="3">
    <source>
        <dbReference type="Proteomes" id="UP000276834"/>
    </source>
</evidence>
<reference evidence="2 3" key="1">
    <citation type="journal article" date="2018" name="Proc. R. Soc. B">
        <title>A non-coding region near Follistatin controls head colour polymorphism in the Gouldian finch.</title>
        <authorList>
            <person name="Toomey M.B."/>
            <person name="Marques C.I."/>
            <person name="Andrade P."/>
            <person name="Araujo P.M."/>
            <person name="Sabatino S."/>
            <person name="Gazda M.A."/>
            <person name="Afonso S."/>
            <person name="Lopes R.J."/>
            <person name="Corbo J.C."/>
            <person name="Carneiro M."/>
        </authorList>
    </citation>
    <scope>NUCLEOTIDE SEQUENCE [LARGE SCALE GENOMIC DNA]</scope>
    <source>
        <strain evidence="2">Red01</strain>
        <tissue evidence="2">Muscle</tissue>
    </source>
</reference>
<gene>
    <name evidence="2" type="ORF">DV515_00012377</name>
</gene>
<comment type="caution">
    <text evidence="2">The sequence shown here is derived from an EMBL/GenBank/DDBJ whole genome shotgun (WGS) entry which is preliminary data.</text>
</comment>
<sequence length="113" mass="13118">MAPRRARSPRDRPALSQRLRNHHPSVKAGPLQQQGHFCISGYRSREIGKRVERDKEHPSLEVPSRQEQYKEWVPNQIHNVNSKGEVNSNSLTPQRTYNVPTKYSHNQDPLDSK</sequence>
<feature type="region of interest" description="Disordered" evidence="1">
    <location>
        <begin position="80"/>
        <end position="113"/>
    </location>
</feature>
<proteinExistence type="predicted"/>
<evidence type="ECO:0000313" key="2">
    <source>
        <dbReference type="EMBL" id="RLV96880.1"/>
    </source>
</evidence>
<keyword evidence="3" id="KW-1185">Reference proteome</keyword>
<organism evidence="2 3">
    <name type="scientific">Chloebia gouldiae</name>
    <name type="common">Gouldian finch</name>
    <name type="synonym">Erythrura gouldiae</name>
    <dbReference type="NCBI Taxonomy" id="44316"/>
    <lineage>
        <taxon>Eukaryota</taxon>
        <taxon>Metazoa</taxon>
        <taxon>Chordata</taxon>
        <taxon>Craniata</taxon>
        <taxon>Vertebrata</taxon>
        <taxon>Euteleostomi</taxon>
        <taxon>Archelosauria</taxon>
        <taxon>Archosauria</taxon>
        <taxon>Dinosauria</taxon>
        <taxon>Saurischia</taxon>
        <taxon>Theropoda</taxon>
        <taxon>Coelurosauria</taxon>
        <taxon>Aves</taxon>
        <taxon>Neognathae</taxon>
        <taxon>Neoaves</taxon>
        <taxon>Telluraves</taxon>
        <taxon>Australaves</taxon>
        <taxon>Passeriformes</taxon>
        <taxon>Passeroidea</taxon>
        <taxon>Passeridae</taxon>
        <taxon>Chloebia</taxon>
    </lineage>
</organism>
<feature type="region of interest" description="Disordered" evidence="1">
    <location>
        <begin position="1"/>
        <end position="36"/>
    </location>
</feature>